<dbReference type="PANTHER" id="PTHR28026">
    <property type="entry name" value="DUF962 DOMAIN PROTEIN (AFU_ORTHOLOGUE AFUA_8G05310)"/>
    <property type="match status" value="1"/>
</dbReference>
<dbReference type="EMBL" id="KN817536">
    <property type="protein sequence ID" value="KJA24580.1"/>
    <property type="molecule type" value="Genomic_DNA"/>
</dbReference>
<gene>
    <name evidence="2" type="ORF">HYPSUDRAFT_136238</name>
</gene>
<evidence type="ECO:0008006" key="4">
    <source>
        <dbReference type="Google" id="ProtNLM"/>
    </source>
</evidence>
<dbReference type="GO" id="GO:0016020">
    <property type="term" value="C:membrane"/>
    <property type="evidence" value="ECO:0007669"/>
    <property type="project" value="GOC"/>
</dbReference>
<dbReference type="Pfam" id="PF06127">
    <property type="entry name" value="Mpo1-like"/>
    <property type="match status" value="1"/>
</dbReference>
<accession>A0A0D2PYY5</accession>
<dbReference type="PANTHER" id="PTHR28026:SF9">
    <property type="entry name" value="2-HYDROXY-PALMITIC ACID DIOXYGENASE MPO1"/>
    <property type="match status" value="1"/>
</dbReference>
<feature type="transmembrane region" description="Helical" evidence="1">
    <location>
        <begin position="26"/>
        <end position="49"/>
    </location>
</feature>
<dbReference type="GO" id="GO:0046521">
    <property type="term" value="P:sphingoid catabolic process"/>
    <property type="evidence" value="ECO:0007669"/>
    <property type="project" value="TreeGrafter"/>
</dbReference>
<keyword evidence="1" id="KW-1133">Transmembrane helix</keyword>
<dbReference type="AlphaFoldDB" id="A0A0D2PYY5"/>
<dbReference type="OMA" id="IQFIGHY"/>
<feature type="transmembrane region" description="Helical" evidence="1">
    <location>
        <begin position="146"/>
        <end position="167"/>
    </location>
</feature>
<dbReference type="InterPro" id="IPR009305">
    <property type="entry name" value="Mpo1-like"/>
</dbReference>
<protein>
    <recommendedName>
        <fullName evidence="4">DUF962-domain-containing protein</fullName>
    </recommendedName>
</protein>
<dbReference type="OrthoDB" id="2124888at2759"/>
<keyword evidence="1" id="KW-0472">Membrane</keyword>
<evidence type="ECO:0000256" key="1">
    <source>
        <dbReference type="SAM" id="Phobius"/>
    </source>
</evidence>
<keyword evidence="3" id="KW-1185">Reference proteome</keyword>
<sequence>MAFSDVFNVDKQLSFYGAYHSNSINILIHVICVPMILWSFQVFVAPLPVPSFIPAYHYAINDYLALSTNWAAIMGVVYLAYYYILEPIAALLYTPQMILMVLNATSFSERPGYINTAVAVHACSWIAQFVGHGFAEGRAPALLDNLVGAVVLAPFFVHLEILFTLGYRPAMQKRINNAVGMEITRIRKAEGDKKRKAE</sequence>
<evidence type="ECO:0000313" key="3">
    <source>
        <dbReference type="Proteomes" id="UP000054270"/>
    </source>
</evidence>
<organism evidence="2 3">
    <name type="scientific">Hypholoma sublateritium (strain FD-334 SS-4)</name>
    <dbReference type="NCBI Taxonomy" id="945553"/>
    <lineage>
        <taxon>Eukaryota</taxon>
        <taxon>Fungi</taxon>
        <taxon>Dikarya</taxon>
        <taxon>Basidiomycota</taxon>
        <taxon>Agaricomycotina</taxon>
        <taxon>Agaricomycetes</taxon>
        <taxon>Agaricomycetidae</taxon>
        <taxon>Agaricales</taxon>
        <taxon>Agaricineae</taxon>
        <taxon>Strophariaceae</taxon>
        <taxon>Hypholoma</taxon>
    </lineage>
</organism>
<evidence type="ECO:0000313" key="2">
    <source>
        <dbReference type="EMBL" id="KJA24580.1"/>
    </source>
</evidence>
<proteinExistence type="predicted"/>
<feature type="transmembrane region" description="Helical" evidence="1">
    <location>
        <begin position="113"/>
        <end position="134"/>
    </location>
</feature>
<reference evidence="3" key="1">
    <citation type="submission" date="2014-04" db="EMBL/GenBank/DDBJ databases">
        <title>Evolutionary Origins and Diversification of the Mycorrhizal Mutualists.</title>
        <authorList>
            <consortium name="DOE Joint Genome Institute"/>
            <consortium name="Mycorrhizal Genomics Consortium"/>
            <person name="Kohler A."/>
            <person name="Kuo A."/>
            <person name="Nagy L.G."/>
            <person name="Floudas D."/>
            <person name="Copeland A."/>
            <person name="Barry K.W."/>
            <person name="Cichocki N."/>
            <person name="Veneault-Fourrey C."/>
            <person name="LaButti K."/>
            <person name="Lindquist E.A."/>
            <person name="Lipzen A."/>
            <person name="Lundell T."/>
            <person name="Morin E."/>
            <person name="Murat C."/>
            <person name="Riley R."/>
            <person name="Ohm R."/>
            <person name="Sun H."/>
            <person name="Tunlid A."/>
            <person name="Henrissat B."/>
            <person name="Grigoriev I.V."/>
            <person name="Hibbett D.S."/>
            <person name="Martin F."/>
        </authorList>
    </citation>
    <scope>NUCLEOTIDE SEQUENCE [LARGE SCALE GENOMIC DNA]</scope>
    <source>
        <strain evidence="3">FD-334 SS-4</strain>
    </source>
</reference>
<feature type="transmembrane region" description="Helical" evidence="1">
    <location>
        <begin position="69"/>
        <end position="93"/>
    </location>
</feature>
<dbReference type="GO" id="GO:0005783">
    <property type="term" value="C:endoplasmic reticulum"/>
    <property type="evidence" value="ECO:0007669"/>
    <property type="project" value="TreeGrafter"/>
</dbReference>
<dbReference type="Proteomes" id="UP000054270">
    <property type="component" value="Unassembled WGS sequence"/>
</dbReference>
<keyword evidence="1" id="KW-0812">Transmembrane</keyword>
<name>A0A0D2PYY5_HYPSF</name>